<dbReference type="AlphaFoldDB" id="A0A8J3DLJ3"/>
<keyword evidence="1" id="KW-0175">Coiled coil</keyword>
<gene>
    <name evidence="2" type="ORF">GCM10010136_32300</name>
</gene>
<dbReference type="Proteomes" id="UP000641137">
    <property type="component" value="Unassembled WGS sequence"/>
</dbReference>
<protein>
    <submittedName>
        <fullName evidence="2">Uncharacterized protein</fullName>
    </submittedName>
</protein>
<evidence type="ECO:0000313" key="3">
    <source>
        <dbReference type="Proteomes" id="UP000641137"/>
    </source>
</evidence>
<comment type="caution">
    <text evidence="2">The sequence shown here is derived from an EMBL/GenBank/DDBJ whole genome shotgun (WGS) entry which is preliminary data.</text>
</comment>
<feature type="coiled-coil region" evidence="1">
    <location>
        <begin position="8"/>
        <end position="35"/>
    </location>
</feature>
<keyword evidence="3" id="KW-1185">Reference proteome</keyword>
<sequence length="111" mass="12796">MVTPLEDVERLFNAVKNLRNERRKMQKLSQRALHANGPKASQKANVDLNWQAFHINKIEHLVHAVAVDCGFADLREPNHYKPYSVKLTGFHEYEVVPEKPRDLRLPSVALT</sequence>
<reference evidence="2" key="1">
    <citation type="journal article" date="2014" name="Int. J. Syst. Evol. Microbiol.">
        <title>Complete genome sequence of Corynebacterium casei LMG S-19264T (=DSM 44701T), isolated from a smear-ripened cheese.</title>
        <authorList>
            <consortium name="US DOE Joint Genome Institute (JGI-PGF)"/>
            <person name="Walter F."/>
            <person name="Albersmeier A."/>
            <person name="Kalinowski J."/>
            <person name="Ruckert C."/>
        </authorList>
    </citation>
    <scope>NUCLEOTIDE SEQUENCE</scope>
    <source>
        <strain evidence="2">KCTC 42097</strain>
    </source>
</reference>
<organism evidence="2 3">
    <name type="scientific">Limoniibacter endophyticus</name>
    <dbReference type="NCBI Taxonomy" id="1565040"/>
    <lineage>
        <taxon>Bacteria</taxon>
        <taxon>Pseudomonadati</taxon>
        <taxon>Pseudomonadota</taxon>
        <taxon>Alphaproteobacteria</taxon>
        <taxon>Hyphomicrobiales</taxon>
        <taxon>Bartonellaceae</taxon>
        <taxon>Limoniibacter</taxon>
    </lineage>
</organism>
<evidence type="ECO:0000256" key="1">
    <source>
        <dbReference type="SAM" id="Coils"/>
    </source>
</evidence>
<accession>A0A8J3DLJ3</accession>
<reference evidence="2" key="2">
    <citation type="submission" date="2020-09" db="EMBL/GenBank/DDBJ databases">
        <authorList>
            <person name="Sun Q."/>
            <person name="Kim S."/>
        </authorList>
    </citation>
    <scope>NUCLEOTIDE SEQUENCE</scope>
    <source>
        <strain evidence="2">KCTC 42097</strain>
    </source>
</reference>
<name>A0A8J3DLJ3_9HYPH</name>
<evidence type="ECO:0000313" key="2">
    <source>
        <dbReference type="EMBL" id="GHC79601.1"/>
    </source>
</evidence>
<proteinExistence type="predicted"/>
<dbReference type="EMBL" id="BMZO01000011">
    <property type="protein sequence ID" value="GHC79601.1"/>
    <property type="molecule type" value="Genomic_DNA"/>
</dbReference>
<dbReference type="RefSeq" id="WP_189492567.1">
    <property type="nucleotide sequence ID" value="NZ_BMZO01000011.1"/>
</dbReference>